<accession>F8FKV0</accession>
<gene>
    <name evidence="1" type="ordered locus">KNP414_00159</name>
</gene>
<reference evidence="1 2" key="2">
    <citation type="journal article" date="2013" name="Genome Announc.">
        <title>Genome Sequence of Growth-Improving Paenibacillus mucilaginosus Strain KNP414.</title>
        <authorList>
            <person name="Lu J.J."/>
            <person name="Wang J.F."/>
            <person name="Hu X.F."/>
        </authorList>
    </citation>
    <scope>NUCLEOTIDE SEQUENCE [LARGE SCALE GENOMIC DNA]</scope>
    <source>
        <strain evidence="1 2">KNP414</strain>
    </source>
</reference>
<dbReference type="Proteomes" id="UP000006620">
    <property type="component" value="Chromosome"/>
</dbReference>
<name>F8FKV0_PAEMK</name>
<dbReference type="HOGENOM" id="CLU_3155693_0_0_9"/>
<dbReference type="EMBL" id="CP002869">
    <property type="protein sequence ID" value="AEI38810.1"/>
    <property type="molecule type" value="Genomic_DNA"/>
</dbReference>
<evidence type="ECO:0000313" key="2">
    <source>
        <dbReference type="Proteomes" id="UP000006620"/>
    </source>
</evidence>
<organism evidence="1 2">
    <name type="scientific">Paenibacillus mucilaginosus (strain KNP414)</name>
    <dbReference type="NCBI Taxonomy" id="1036673"/>
    <lineage>
        <taxon>Bacteria</taxon>
        <taxon>Bacillati</taxon>
        <taxon>Bacillota</taxon>
        <taxon>Bacilli</taxon>
        <taxon>Bacillales</taxon>
        <taxon>Paenibacillaceae</taxon>
        <taxon>Paenibacillus</taxon>
    </lineage>
</organism>
<evidence type="ECO:0000313" key="1">
    <source>
        <dbReference type="EMBL" id="AEI38810.1"/>
    </source>
</evidence>
<protein>
    <submittedName>
        <fullName evidence="1">Uncharacterized protein</fullName>
    </submittedName>
</protein>
<dbReference type="KEGG" id="pms:KNP414_00159"/>
<sequence length="48" mass="5399">MRLPGALFYLIFSLGEDRERGQTEKNAAFRKLLLSENGAYLILQAARG</sequence>
<reference evidence="2" key="1">
    <citation type="submission" date="2011-06" db="EMBL/GenBank/DDBJ databases">
        <title>Complete genome sequence of Paenibacillus mucilaginosus KNP414.</title>
        <authorList>
            <person name="Wang J."/>
            <person name="Hu S."/>
            <person name="Hu X."/>
            <person name="Zhang B."/>
            <person name="Dong D."/>
            <person name="Zhang S."/>
            <person name="Zhao K."/>
            <person name="Wu D."/>
        </authorList>
    </citation>
    <scope>NUCLEOTIDE SEQUENCE [LARGE SCALE GENOMIC DNA]</scope>
    <source>
        <strain evidence="2">KNP414</strain>
    </source>
</reference>
<proteinExistence type="predicted"/>
<dbReference type="AlphaFoldDB" id="F8FKV0"/>